<dbReference type="EMBL" id="JAHQIW010005756">
    <property type="protein sequence ID" value="KAJ1367046.1"/>
    <property type="molecule type" value="Genomic_DNA"/>
</dbReference>
<gene>
    <name evidence="1" type="ORF">KIN20_027889</name>
</gene>
<name>A0AAD5R093_PARTN</name>
<proteinExistence type="predicted"/>
<protein>
    <submittedName>
        <fullName evidence="1">Uncharacterized protein</fullName>
    </submittedName>
</protein>
<sequence>MVYSTDAGVRAKTFGIAATKDAAQTFVSRLVMHTPLSVKFICMFKNGSQSSFGNSRVMHIEKAVITPRFSFDTYSTD</sequence>
<evidence type="ECO:0000313" key="2">
    <source>
        <dbReference type="Proteomes" id="UP001196413"/>
    </source>
</evidence>
<keyword evidence="2" id="KW-1185">Reference proteome</keyword>
<comment type="caution">
    <text evidence="1">The sequence shown here is derived from an EMBL/GenBank/DDBJ whole genome shotgun (WGS) entry which is preliminary data.</text>
</comment>
<evidence type="ECO:0000313" key="1">
    <source>
        <dbReference type="EMBL" id="KAJ1367046.1"/>
    </source>
</evidence>
<reference evidence="1" key="1">
    <citation type="submission" date="2021-06" db="EMBL/GenBank/DDBJ databases">
        <title>Parelaphostrongylus tenuis whole genome reference sequence.</title>
        <authorList>
            <person name="Garwood T.J."/>
            <person name="Larsen P.A."/>
            <person name="Fountain-Jones N.M."/>
            <person name="Garbe J.R."/>
            <person name="Macchietto M.G."/>
            <person name="Kania S.A."/>
            <person name="Gerhold R.W."/>
            <person name="Richards J.E."/>
            <person name="Wolf T.M."/>
        </authorList>
    </citation>
    <scope>NUCLEOTIDE SEQUENCE</scope>
    <source>
        <strain evidence="1">MNPRO001-30</strain>
        <tissue evidence="1">Meninges</tissue>
    </source>
</reference>
<dbReference type="AlphaFoldDB" id="A0AAD5R093"/>
<dbReference type="Proteomes" id="UP001196413">
    <property type="component" value="Unassembled WGS sequence"/>
</dbReference>
<organism evidence="1 2">
    <name type="scientific">Parelaphostrongylus tenuis</name>
    <name type="common">Meningeal worm</name>
    <dbReference type="NCBI Taxonomy" id="148309"/>
    <lineage>
        <taxon>Eukaryota</taxon>
        <taxon>Metazoa</taxon>
        <taxon>Ecdysozoa</taxon>
        <taxon>Nematoda</taxon>
        <taxon>Chromadorea</taxon>
        <taxon>Rhabditida</taxon>
        <taxon>Rhabditina</taxon>
        <taxon>Rhabditomorpha</taxon>
        <taxon>Strongyloidea</taxon>
        <taxon>Metastrongylidae</taxon>
        <taxon>Parelaphostrongylus</taxon>
    </lineage>
</organism>
<accession>A0AAD5R093</accession>